<evidence type="ECO:0000256" key="1">
    <source>
        <dbReference type="ARBA" id="ARBA00004651"/>
    </source>
</evidence>
<feature type="transmembrane region" description="Helical" evidence="7">
    <location>
        <begin position="177"/>
        <end position="195"/>
    </location>
</feature>
<comment type="caution">
    <text evidence="8">The sequence shown here is derived from an EMBL/GenBank/DDBJ whole genome shotgun (WGS) entry which is preliminary data.</text>
</comment>
<dbReference type="GO" id="GO:0015297">
    <property type="term" value="F:antiporter activity"/>
    <property type="evidence" value="ECO:0007669"/>
    <property type="project" value="InterPro"/>
</dbReference>
<keyword evidence="6 7" id="KW-0472">Membrane</keyword>
<feature type="transmembrane region" description="Helical" evidence="7">
    <location>
        <begin position="61"/>
        <end position="89"/>
    </location>
</feature>
<dbReference type="GO" id="GO:0042910">
    <property type="term" value="F:xenobiotic transmembrane transporter activity"/>
    <property type="evidence" value="ECO:0007669"/>
    <property type="project" value="InterPro"/>
</dbReference>
<name>A0A928KV35_9FIRM</name>
<reference evidence="8" key="1">
    <citation type="submission" date="2019-04" db="EMBL/GenBank/DDBJ databases">
        <title>Evolution of Biomass-Degrading Anaerobic Consortia Revealed by Metagenomics.</title>
        <authorList>
            <person name="Peng X."/>
        </authorList>
    </citation>
    <scope>NUCLEOTIDE SEQUENCE</scope>
    <source>
        <strain evidence="8">SIG551</strain>
    </source>
</reference>
<proteinExistence type="predicted"/>
<dbReference type="InterPro" id="IPR052031">
    <property type="entry name" value="Membrane_Transporter-Flippase"/>
</dbReference>
<feature type="transmembrane region" description="Helical" evidence="7">
    <location>
        <begin position="201"/>
        <end position="226"/>
    </location>
</feature>
<feature type="transmembrane region" description="Helical" evidence="7">
    <location>
        <begin position="143"/>
        <end position="165"/>
    </location>
</feature>
<dbReference type="GO" id="GO:0005886">
    <property type="term" value="C:plasma membrane"/>
    <property type="evidence" value="ECO:0007669"/>
    <property type="project" value="UniProtKB-SubCell"/>
</dbReference>
<keyword evidence="5 7" id="KW-1133">Transmembrane helix</keyword>
<keyword evidence="2" id="KW-0813">Transport</keyword>
<evidence type="ECO:0000313" key="9">
    <source>
        <dbReference type="Proteomes" id="UP000754750"/>
    </source>
</evidence>
<dbReference type="Proteomes" id="UP000754750">
    <property type="component" value="Unassembled WGS sequence"/>
</dbReference>
<dbReference type="InterPro" id="IPR002528">
    <property type="entry name" value="MATE_fam"/>
</dbReference>
<evidence type="ECO:0000256" key="2">
    <source>
        <dbReference type="ARBA" id="ARBA00022448"/>
    </source>
</evidence>
<evidence type="ECO:0000256" key="5">
    <source>
        <dbReference type="ARBA" id="ARBA00022989"/>
    </source>
</evidence>
<dbReference type="CDD" id="cd13138">
    <property type="entry name" value="MATE_yoeA_like"/>
    <property type="match status" value="1"/>
</dbReference>
<dbReference type="AlphaFoldDB" id="A0A928KV35"/>
<feature type="transmembrane region" description="Helical" evidence="7">
    <location>
        <begin position="325"/>
        <end position="348"/>
    </location>
</feature>
<evidence type="ECO:0000256" key="3">
    <source>
        <dbReference type="ARBA" id="ARBA00022475"/>
    </source>
</evidence>
<sequence>MRMKIPFLNTSASERRDMILCGGISKTLMLLAVPSLMMGLVQSMMPLSDGLFINNIAGPYVASAVTYCVPILNMVVALSQGLGSAGMAVIGQANGRGDLAQGKKISSQLILLAFLLGIVSIPVMILLAFPISAIVTKEISDIVWLYLVLNAFAMPFYFMEAVYNAVKNAAGQPEATFVRMLLLLLLKILFNFLFIYLFPLGIVGCVLSSVLSNVIVCVMMFYELFVRESEEKLEWPGIHLDHAIAMDLLRIGLPTMLSSVMMNLGFYLINNEVQKYGAIVLNGQGIASNITSICFAMTGAFGPTVTTMVSMNMGAGKKDRARRSMWVGCAFSALTAAVLIAMIVPLVGPLTSLFTRNQEVLDMARTSLYIYIYSVIGFGVCMVQQGAFIGLGRTRIPLVISILRIWLLRYLFILATEKYLGVLSVFWGNLFSNLTAALIITLMVLRMPWESVLPNRPPVPQEERE</sequence>
<dbReference type="Pfam" id="PF01554">
    <property type="entry name" value="MatE"/>
    <property type="match status" value="2"/>
</dbReference>
<feature type="transmembrane region" description="Helical" evidence="7">
    <location>
        <begin position="109"/>
        <end position="131"/>
    </location>
</feature>
<protein>
    <submittedName>
        <fullName evidence="8">MATE family efflux transporter</fullName>
    </submittedName>
</protein>
<dbReference type="PIRSF" id="PIRSF006603">
    <property type="entry name" value="DinF"/>
    <property type="match status" value="1"/>
</dbReference>
<keyword evidence="3" id="KW-1003">Cell membrane</keyword>
<evidence type="ECO:0000313" key="8">
    <source>
        <dbReference type="EMBL" id="MBE6833471.1"/>
    </source>
</evidence>
<feature type="transmembrane region" description="Helical" evidence="7">
    <location>
        <begin position="289"/>
        <end position="313"/>
    </location>
</feature>
<dbReference type="InterPro" id="IPR048279">
    <property type="entry name" value="MdtK-like"/>
</dbReference>
<comment type="subcellular location">
    <subcellularLocation>
        <location evidence="1">Cell membrane</location>
        <topology evidence="1">Multi-pass membrane protein</topology>
    </subcellularLocation>
</comment>
<feature type="transmembrane region" description="Helical" evidence="7">
    <location>
        <begin position="368"/>
        <end position="389"/>
    </location>
</feature>
<dbReference type="PANTHER" id="PTHR43549">
    <property type="entry name" value="MULTIDRUG RESISTANCE PROTEIN YPNP-RELATED"/>
    <property type="match status" value="1"/>
</dbReference>
<feature type="transmembrane region" description="Helical" evidence="7">
    <location>
        <begin position="20"/>
        <end position="41"/>
    </location>
</feature>
<dbReference type="PANTHER" id="PTHR43549:SF2">
    <property type="entry name" value="MULTIDRUG RESISTANCE PROTEIN NORM-RELATED"/>
    <property type="match status" value="1"/>
</dbReference>
<feature type="transmembrane region" description="Helical" evidence="7">
    <location>
        <begin position="247"/>
        <end position="269"/>
    </location>
</feature>
<gene>
    <name evidence="8" type="ORF">E7512_07815</name>
</gene>
<dbReference type="EMBL" id="SVNY01000003">
    <property type="protein sequence ID" value="MBE6833471.1"/>
    <property type="molecule type" value="Genomic_DNA"/>
</dbReference>
<feature type="transmembrane region" description="Helical" evidence="7">
    <location>
        <begin position="396"/>
        <end position="413"/>
    </location>
</feature>
<organism evidence="8 9">
    <name type="scientific">Faecalispora sporosphaeroides</name>
    <dbReference type="NCBI Taxonomy" id="1549"/>
    <lineage>
        <taxon>Bacteria</taxon>
        <taxon>Bacillati</taxon>
        <taxon>Bacillota</taxon>
        <taxon>Clostridia</taxon>
        <taxon>Eubacteriales</taxon>
        <taxon>Oscillospiraceae</taxon>
        <taxon>Faecalispora</taxon>
    </lineage>
</organism>
<evidence type="ECO:0000256" key="7">
    <source>
        <dbReference type="SAM" id="Phobius"/>
    </source>
</evidence>
<feature type="transmembrane region" description="Helical" evidence="7">
    <location>
        <begin position="419"/>
        <end position="445"/>
    </location>
</feature>
<evidence type="ECO:0000256" key="6">
    <source>
        <dbReference type="ARBA" id="ARBA00023136"/>
    </source>
</evidence>
<keyword evidence="4 7" id="KW-0812">Transmembrane</keyword>
<evidence type="ECO:0000256" key="4">
    <source>
        <dbReference type="ARBA" id="ARBA00022692"/>
    </source>
</evidence>
<dbReference type="NCBIfam" id="TIGR00797">
    <property type="entry name" value="matE"/>
    <property type="match status" value="1"/>
</dbReference>
<accession>A0A928KV35</accession>